<keyword evidence="4" id="KW-1185">Reference proteome</keyword>
<dbReference type="InterPro" id="IPR023210">
    <property type="entry name" value="NADP_OxRdtase_dom"/>
</dbReference>
<dbReference type="CDD" id="cd19088">
    <property type="entry name" value="AKR_AKR13B1"/>
    <property type="match status" value="1"/>
</dbReference>
<organism evidence="3 4">
    <name type="scientific">Streptacidiphilus pinicola</name>
    <dbReference type="NCBI Taxonomy" id="2219663"/>
    <lineage>
        <taxon>Bacteria</taxon>
        <taxon>Bacillati</taxon>
        <taxon>Actinomycetota</taxon>
        <taxon>Actinomycetes</taxon>
        <taxon>Kitasatosporales</taxon>
        <taxon>Streptomycetaceae</taxon>
        <taxon>Streptacidiphilus</taxon>
    </lineage>
</organism>
<comment type="caution">
    <text evidence="3">The sequence shown here is derived from an EMBL/GenBank/DDBJ whole genome shotgun (WGS) entry which is preliminary data.</text>
</comment>
<feature type="domain" description="NADP-dependent oxidoreductase" evidence="2">
    <location>
        <begin position="23"/>
        <end position="292"/>
    </location>
</feature>
<dbReference type="PRINTS" id="PR00069">
    <property type="entry name" value="ALDKETRDTASE"/>
</dbReference>
<dbReference type="InterPro" id="IPR050791">
    <property type="entry name" value="Aldo-Keto_reductase"/>
</dbReference>
<dbReference type="SUPFAM" id="SSF51430">
    <property type="entry name" value="NAD(P)-linked oxidoreductase"/>
    <property type="match status" value="1"/>
</dbReference>
<dbReference type="AlphaFoldDB" id="A0A2X0IMN9"/>
<evidence type="ECO:0000259" key="2">
    <source>
        <dbReference type="Pfam" id="PF00248"/>
    </source>
</evidence>
<keyword evidence="1" id="KW-0560">Oxidoreductase</keyword>
<dbReference type="GO" id="GO:0005737">
    <property type="term" value="C:cytoplasm"/>
    <property type="evidence" value="ECO:0007669"/>
    <property type="project" value="TreeGrafter"/>
</dbReference>
<dbReference type="RefSeq" id="WP_111500377.1">
    <property type="nucleotide sequence ID" value="NZ_QKYN01000036.1"/>
</dbReference>
<gene>
    <name evidence="3" type="ORF">DN069_09170</name>
</gene>
<protein>
    <submittedName>
        <fullName evidence="3">Oxidoreductase</fullName>
    </submittedName>
</protein>
<evidence type="ECO:0000313" key="4">
    <source>
        <dbReference type="Proteomes" id="UP000248889"/>
    </source>
</evidence>
<sequence>MPQQPSHLAPADTYALGARRVHRIGYGAMQLAGDNVFGPPRDRDEALRVLRAAVAGGVDHIDTAQYYGPGVVNELIREALHPYPAGLAIVSKVAARRDENGAILPFDQPHQLRQGIEENLVTLGTDRLAAVNLRLVDRTAPPGPRFDAQLAELVRARDEGLVDGIGLSNITRAHLLRALDQTDIVCVQNLFNLADQSSFDVLRECSERGIAFVPFCPLGWPRGVQNGILSSGAVAGLAARLQATPAQIALAWLLDLAPNILLIPGTRTRAHLTENLATAAVRLDPAARAELASHFPPPHAAA</sequence>
<dbReference type="GO" id="GO:0016491">
    <property type="term" value="F:oxidoreductase activity"/>
    <property type="evidence" value="ECO:0007669"/>
    <property type="project" value="UniProtKB-KW"/>
</dbReference>
<evidence type="ECO:0000313" key="3">
    <source>
        <dbReference type="EMBL" id="RAG85937.1"/>
    </source>
</evidence>
<dbReference type="NCBIfam" id="NF007695">
    <property type="entry name" value="PRK10376.1"/>
    <property type="match status" value="1"/>
</dbReference>
<evidence type="ECO:0000256" key="1">
    <source>
        <dbReference type="ARBA" id="ARBA00023002"/>
    </source>
</evidence>
<dbReference type="Proteomes" id="UP000248889">
    <property type="component" value="Unassembled WGS sequence"/>
</dbReference>
<dbReference type="PANTHER" id="PTHR43625:SF40">
    <property type="entry name" value="ALDO-KETO REDUCTASE YAKC [NADP(+)]"/>
    <property type="match status" value="1"/>
</dbReference>
<accession>A0A2X0IMN9</accession>
<dbReference type="OrthoDB" id="9768793at2"/>
<dbReference type="PANTHER" id="PTHR43625">
    <property type="entry name" value="AFLATOXIN B1 ALDEHYDE REDUCTASE"/>
    <property type="match status" value="1"/>
</dbReference>
<reference evidence="3 4" key="1">
    <citation type="submission" date="2018-06" db="EMBL/GenBank/DDBJ databases">
        <title>Streptacidiphilus pinicola sp. nov., isolated from pine grove soil.</title>
        <authorList>
            <person name="Roh S.G."/>
            <person name="Park S."/>
            <person name="Kim M.-K."/>
            <person name="Yun B.-R."/>
            <person name="Park J."/>
            <person name="Kim M.J."/>
            <person name="Kim Y.S."/>
            <person name="Kim S.B."/>
        </authorList>
    </citation>
    <scope>NUCLEOTIDE SEQUENCE [LARGE SCALE GENOMIC DNA]</scope>
    <source>
        <strain evidence="3 4">MMS16-CNU450</strain>
    </source>
</reference>
<name>A0A2X0IMN9_9ACTN</name>
<dbReference type="Pfam" id="PF00248">
    <property type="entry name" value="Aldo_ket_red"/>
    <property type="match status" value="1"/>
</dbReference>
<dbReference type="EMBL" id="QKYN01000036">
    <property type="protein sequence ID" value="RAG85937.1"/>
    <property type="molecule type" value="Genomic_DNA"/>
</dbReference>
<proteinExistence type="predicted"/>
<dbReference type="Gene3D" id="3.20.20.100">
    <property type="entry name" value="NADP-dependent oxidoreductase domain"/>
    <property type="match status" value="1"/>
</dbReference>
<dbReference type="InterPro" id="IPR020471">
    <property type="entry name" value="AKR"/>
</dbReference>
<dbReference type="InterPro" id="IPR036812">
    <property type="entry name" value="NAD(P)_OxRdtase_dom_sf"/>
</dbReference>